<feature type="region of interest" description="Disordered" evidence="1">
    <location>
        <begin position="20"/>
        <end position="39"/>
    </location>
</feature>
<protein>
    <recommendedName>
        <fullName evidence="2">FHA domain-containing protein</fullName>
    </recommendedName>
</protein>
<sequence>MSQQGVKPARFLGSLKDALAAASRDDTQRDTSSAEAAPVTVKADAAVLRQVQAQIPAPVSGSGTAAAPSPSGSKDETPAAQNPASTPAVAAPAGSGPSAAEAARAVKAQTSLKADRHVEFATPPTTRVVRGGPPKVDAAETTQPPRTQLVRGKAQVQRGEFEQDPVVGWLVVVGGAGMGAFRPIFEGNNTMGRARSQRIPLDFGDDAISSEEQAYIRYDSTTRSFLFVPNLAKTNIVSINDQRPTGAVELNQMDVITIGRTQLVFVPFCGAEFDWADLNDTKD</sequence>
<feature type="compositionally biased region" description="Low complexity" evidence="1">
    <location>
        <begin position="83"/>
        <end position="105"/>
    </location>
</feature>
<evidence type="ECO:0000256" key="1">
    <source>
        <dbReference type="SAM" id="MobiDB-lite"/>
    </source>
</evidence>
<feature type="domain" description="FHA" evidence="2">
    <location>
        <begin position="190"/>
        <end position="259"/>
    </location>
</feature>
<evidence type="ECO:0000313" key="3">
    <source>
        <dbReference type="EMBL" id="KWT70959.1"/>
    </source>
</evidence>
<feature type="compositionally biased region" description="Low complexity" evidence="1">
    <location>
        <begin position="56"/>
        <end position="72"/>
    </location>
</feature>
<name>A0A109BLG9_HYPSL</name>
<dbReference type="SUPFAM" id="SSF49879">
    <property type="entry name" value="SMAD/FHA domain"/>
    <property type="match status" value="1"/>
</dbReference>
<dbReference type="PATRIC" id="fig|121290.4.peg.1093"/>
<dbReference type="RefSeq" id="WP_068459553.1">
    <property type="nucleotide sequence ID" value="NZ_LMTR01000027.1"/>
</dbReference>
<dbReference type="InterPro" id="IPR000253">
    <property type="entry name" value="FHA_dom"/>
</dbReference>
<dbReference type="Pfam" id="PF00498">
    <property type="entry name" value="FHA"/>
    <property type="match status" value="1"/>
</dbReference>
<keyword evidence="4" id="KW-1185">Reference proteome</keyword>
<dbReference type="AlphaFoldDB" id="A0A109BLG9"/>
<comment type="caution">
    <text evidence="3">The sequence shown here is derived from an EMBL/GenBank/DDBJ whole genome shotgun (WGS) entry which is preliminary data.</text>
</comment>
<dbReference type="OrthoDB" id="370565at2"/>
<accession>A0A109BLG9</accession>
<proteinExistence type="predicted"/>
<evidence type="ECO:0000313" key="4">
    <source>
        <dbReference type="Proteomes" id="UP000059074"/>
    </source>
</evidence>
<dbReference type="EMBL" id="LMTR01000027">
    <property type="protein sequence ID" value="KWT70959.1"/>
    <property type="molecule type" value="Genomic_DNA"/>
</dbReference>
<dbReference type="InterPro" id="IPR008984">
    <property type="entry name" value="SMAD_FHA_dom_sf"/>
</dbReference>
<dbReference type="Proteomes" id="UP000059074">
    <property type="component" value="Unassembled WGS sequence"/>
</dbReference>
<reference evidence="3 4" key="1">
    <citation type="submission" date="2015-10" db="EMBL/GenBank/DDBJ databases">
        <title>Transcriptomic analysis of a linuron degrading triple-species bacterial consortium.</title>
        <authorList>
            <person name="Albers P."/>
        </authorList>
    </citation>
    <scope>NUCLEOTIDE SEQUENCE [LARGE SCALE GENOMIC DNA]</scope>
    <source>
        <strain evidence="3 4">WDL6</strain>
    </source>
</reference>
<dbReference type="Gene3D" id="2.60.200.20">
    <property type="match status" value="1"/>
</dbReference>
<evidence type="ECO:0000259" key="2">
    <source>
        <dbReference type="Pfam" id="PF00498"/>
    </source>
</evidence>
<gene>
    <name evidence="3" type="ORF">APY04_0621</name>
</gene>
<dbReference type="STRING" id="121290.APY04_0621"/>
<feature type="region of interest" description="Disordered" evidence="1">
    <location>
        <begin position="54"/>
        <end position="150"/>
    </location>
</feature>
<organism evidence="3 4">
    <name type="scientific">Hyphomicrobium sulfonivorans</name>
    <dbReference type="NCBI Taxonomy" id="121290"/>
    <lineage>
        <taxon>Bacteria</taxon>
        <taxon>Pseudomonadati</taxon>
        <taxon>Pseudomonadota</taxon>
        <taxon>Alphaproteobacteria</taxon>
        <taxon>Hyphomicrobiales</taxon>
        <taxon>Hyphomicrobiaceae</taxon>
        <taxon>Hyphomicrobium</taxon>
    </lineage>
</organism>